<gene>
    <name evidence="3" type="ORF">ACERK3_07245</name>
</gene>
<comment type="caution">
    <text evidence="3">The sequence shown here is derived from an EMBL/GenBank/DDBJ whole genome shotgun (WGS) entry which is preliminary data.</text>
</comment>
<keyword evidence="4" id="KW-1185">Reference proteome</keyword>
<evidence type="ECO:0000313" key="3">
    <source>
        <dbReference type="EMBL" id="MFA9478091.1"/>
    </source>
</evidence>
<dbReference type="NCBIfam" id="TIGR02595">
    <property type="entry name" value="PEP_CTERM"/>
    <property type="match status" value="1"/>
</dbReference>
<keyword evidence="1" id="KW-0732">Signal</keyword>
<feature type="chain" id="PRO_5046278931" evidence="1">
    <location>
        <begin position="20"/>
        <end position="253"/>
    </location>
</feature>
<sequence>MRKLLTALAVTGMAVPAIADPMWDFNDQQEPWIDNSTFWEWDSNAGIVNGENIHRHIVGTFHVPLNATFTQDDDFFATFDLRVSAPSSWIGAFQVGRVGFFNQNTWGDEFSNFLGVHAAARPNTDVSIRFADDDGTGNAFSFVNSPSGTWFSYEVVYASGEGDNNAGLLTLNRYAQGDLGGTPDVSQSYSLLAGQEFAINAFGLASGHDSTATSNGFGMALDNVSVIPEPASIVLLGLGAACAIRRRNRQSIA</sequence>
<evidence type="ECO:0000259" key="2">
    <source>
        <dbReference type="Pfam" id="PF07589"/>
    </source>
</evidence>
<dbReference type="RefSeq" id="WP_425345018.1">
    <property type="nucleotide sequence ID" value="NZ_JBGUBD010000004.1"/>
</dbReference>
<feature type="signal peptide" evidence="1">
    <location>
        <begin position="1"/>
        <end position="19"/>
    </location>
</feature>
<name>A0ABV4U5R3_9BACT</name>
<dbReference type="Pfam" id="PF07589">
    <property type="entry name" value="PEP-CTERM"/>
    <property type="match status" value="1"/>
</dbReference>
<feature type="domain" description="Ice-binding protein C-terminal" evidence="2">
    <location>
        <begin position="227"/>
        <end position="247"/>
    </location>
</feature>
<reference evidence="3 4" key="1">
    <citation type="submission" date="2024-08" db="EMBL/GenBank/DDBJ databases">
        <title>Whole-genome sequencing of halo(alkali)philic microorganisms from hypersaline lakes.</title>
        <authorList>
            <person name="Sorokin D.Y."/>
            <person name="Merkel A.Y."/>
            <person name="Messina E."/>
            <person name="Yakimov M."/>
        </authorList>
    </citation>
    <scope>NUCLEOTIDE SEQUENCE [LARGE SCALE GENOMIC DNA]</scope>
    <source>
        <strain evidence="3 4">AB-hyl4</strain>
    </source>
</reference>
<protein>
    <submittedName>
        <fullName evidence="3">PEP-CTERM sorting domain-containing protein</fullName>
    </submittedName>
</protein>
<evidence type="ECO:0000313" key="4">
    <source>
        <dbReference type="Proteomes" id="UP001575105"/>
    </source>
</evidence>
<evidence type="ECO:0000256" key="1">
    <source>
        <dbReference type="SAM" id="SignalP"/>
    </source>
</evidence>
<dbReference type="EMBL" id="JBGUBD010000004">
    <property type="protein sequence ID" value="MFA9478091.1"/>
    <property type="molecule type" value="Genomic_DNA"/>
</dbReference>
<accession>A0ABV4U5R3</accession>
<proteinExistence type="predicted"/>
<dbReference type="InterPro" id="IPR013424">
    <property type="entry name" value="Ice-binding_C"/>
</dbReference>
<organism evidence="3 4">
    <name type="scientific">Natronomicrosphaera hydrolytica</name>
    <dbReference type="NCBI Taxonomy" id="3242702"/>
    <lineage>
        <taxon>Bacteria</taxon>
        <taxon>Pseudomonadati</taxon>
        <taxon>Planctomycetota</taxon>
        <taxon>Phycisphaerae</taxon>
        <taxon>Phycisphaerales</taxon>
        <taxon>Phycisphaeraceae</taxon>
        <taxon>Natronomicrosphaera</taxon>
    </lineage>
</organism>
<dbReference type="Proteomes" id="UP001575105">
    <property type="component" value="Unassembled WGS sequence"/>
</dbReference>